<dbReference type="AlphaFoldDB" id="A0A7W5FD61"/>
<proteinExistence type="predicted"/>
<keyword evidence="2" id="KW-1185">Reference proteome</keyword>
<reference evidence="1 2" key="1">
    <citation type="submission" date="2020-08" db="EMBL/GenBank/DDBJ databases">
        <title>Genomic Encyclopedia of Type Strains, Phase III (KMG-III): the genomes of soil and plant-associated and newly described type strains.</title>
        <authorList>
            <person name="Whitman W."/>
        </authorList>
    </citation>
    <scope>NUCLEOTIDE SEQUENCE [LARGE SCALE GENOMIC DNA]</scope>
    <source>
        <strain evidence="1 2">CECT 3287</strain>
    </source>
</reference>
<evidence type="ECO:0000313" key="1">
    <source>
        <dbReference type="EMBL" id="MBB3094103.1"/>
    </source>
</evidence>
<sequence>MDLNFKQIRARITNHVMVNHGDTDVVGTKFAENLTEKDIFDGLVSRIDESNATGKTSAGGNHEHILSWPGVGANGENHVRVWMAPNGELGSMWPIVPS</sequence>
<dbReference type="Proteomes" id="UP000590749">
    <property type="component" value="Unassembled WGS sequence"/>
</dbReference>
<organism evidence="1 2">
    <name type="scientific">Actinoplanes campanulatus</name>
    <dbReference type="NCBI Taxonomy" id="113559"/>
    <lineage>
        <taxon>Bacteria</taxon>
        <taxon>Bacillati</taxon>
        <taxon>Actinomycetota</taxon>
        <taxon>Actinomycetes</taxon>
        <taxon>Micromonosporales</taxon>
        <taxon>Micromonosporaceae</taxon>
        <taxon>Actinoplanes</taxon>
    </lineage>
</organism>
<dbReference type="EMBL" id="JACHXF010000002">
    <property type="protein sequence ID" value="MBB3094103.1"/>
    <property type="molecule type" value="Genomic_DNA"/>
</dbReference>
<protein>
    <submittedName>
        <fullName evidence="1">Uncharacterized protein</fullName>
    </submittedName>
</protein>
<accession>A0A7W5FD61</accession>
<evidence type="ECO:0000313" key="2">
    <source>
        <dbReference type="Proteomes" id="UP000590749"/>
    </source>
</evidence>
<dbReference type="RefSeq" id="WP_183218309.1">
    <property type="nucleotide sequence ID" value="NZ_BMPW01000015.1"/>
</dbReference>
<name>A0A7W5FD61_9ACTN</name>
<comment type="caution">
    <text evidence="1">The sequence shown here is derived from an EMBL/GenBank/DDBJ whole genome shotgun (WGS) entry which is preliminary data.</text>
</comment>
<gene>
    <name evidence="1" type="ORF">FHR83_001752</name>
</gene>